<protein>
    <submittedName>
        <fullName evidence="1">Alpha/beta hydrolase</fullName>
    </submittedName>
</protein>
<evidence type="ECO:0000313" key="1">
    <source>
        <dbReference type="EMBL" id="OQW88603.1"/>
    </source>
</evidence>
<organism evidence="1 2">
    <name type="scientific">Rhodoferax ferrireducens</name>
    <dbReference type="NCBI Taxonomy" id="192843"/>
    <lineage>
        <taxon>Bacteria</taxon>
        <taxon>Pseudomonadati</taxon>
        <taxon>Pseudomonadota</taxon>
        <taxon>Betaproteobacteria</taxon>
        <taxon>Burkholderiales</taxon>
        <taxon>Comamonadaceae</taxon>
        <taxon>Rhodoferax</taxon>
    </lineage>
</organism>
<dbReference type="Gene3D" id="3.40.50.1820">
    <property type="entry name" value="alpha/beta hydrolase"/>
    <property type="match status" value="1"/>
</dbReference>
<proteinExistence type="predicted"/>
<accession>A0A1W9KVR2</accession>
<sequence length="277" mass="29941">MPSATKVTRHRHTGAPHLWHSLLEPRAFLEAALLPASLPLLMQAPPGDGHPVLLLPGFMADEKSLFVLKTFLQRKGYDVHTWGLGRNLGFRSKHASALPQKIRYLHHVTGRKVSLVGWSLGGVFSLFGAENALDCVRCVVTLGSPVSLDAQGSQSPGVVKALYRLVSHRLGSNAHAMAPRAKALREHRRLGLPTSCLYSLGDGVVPPQEATIDGDAALHENIRVPGSHIGLGFNGLVLAVVADRLAQPEEGWQPFKPTGLLARVWRVLPKDKAPDPS</sequence>
<dbReference type="SUPFAM" id="SSF53474">
    <property type="entry name" value="alpha/beta-Hydrolases"/>
    <property type="match status" value="1"/>
</dbReference>
<dbReference type="Proteomes" id="UP000192505">
    <property type="component" value="Unassembled WGS sequence"/>
</dbReference>
<dbReference type="GO" id="GO:0016787">
    <property type="term" value="F:hydrolase activity"/>
    <property type="evidence" value="ECO:0007669"/>
    <property type="project" value="UniProtKB-KW"/>
</dbReference>
<comment type="caution">
    <text evidence="1">The sequence shown here is derived from an EMBL/GenBank/DDBJ whole genome shotgun (WGS) entry which is preliminary data.</text>
</comment>
<dbReference type="EMBL" id="MTEI01000003">
    <property type="protein sequence ID" value="OQW88603.1"/>
    <property type="molecule type" value="Genomic_DNA"/>
</dbReference>
<name>A0A1W9KVR2_9BURK</name>
<dbReference type="AlphaFoldDB" id="A0A1W9KVR2"/>
<dbReference type="InterPro" id="IPR029058">
    <property type="entry name" value="AB_hydrolase_fold"/>
</dbReference>
<evidence type="ECO:0000313" key="2">
    <source>
        <dbReference type="Proteomes" id="UP000192505"/>
    </source>
</evidence>
<reference evidence="1 2" key="1">
    <citation type="submission" date="2017-01" db="EMBL/GenBank/DDBJ databases">
        <title>Novel large sulfur bacteria in the metagenomes of groundwater-fed chemosynthetic microbial mats in the Lake Huron basin.</title>
        <authorList>
            <person name="Sharrar A.M."/>
            <person name="Flood B.E."/>
            <person name="Bailey J.V."/>
            <person name="Jones D.S."/>
            <person name="Biddanda B."/>
            <person name="Ruberg S.A."/>
            <person name="Marcus D.N."/>
            <person name="Dick G.J."/>
        </authorList>
    </citation>
    <scope>NUCLEOTIDE SEQUENCE [LARGE SCALE GENOMIC DNA]</scope>
    <source>
        <strain evidence="1">A7</strain>
    </source>
</reference>
<gene>
    <name evidence="1" type="ORF">BWK72_06330</name>
</gene>
<keyword evidence="1" id="KW-0378">Hydrolase</keyword>